<dbReference type="PANTHER" id="PTHR47623">
    <property type="entry name" value="OS09G0287300 PROTEIN"/>
    <property type="match status" value="1"/>
</dbReference>
<sequence>MKKKLYLVRHAKAESQAPMFKDFERELTGEGYIDAARMGAYLKKTGAKIERMTSSSAFRTRQTAQVLAEQLQFDWEHVELIDDLYDCGVRAYIGTVHQTPPEISELMIVGHNPDISYFSEYLTRDFHENMEKTSVCLIEFDNLEWSEVSSKTGKLAGFFTIKNIPL</sequence>
<proteinExistence type="predicted"/>
<dbReference type="InterPro" id="IPR013078">
    <property type="entry name" value="His_Pase_superF_clade-1"/>
</dbReference>
<organism evidence="1 2">
    <name type="scientific">Ravibacter arvi</name>
    <dbReference type="NCBI Taxonomy" id="2051041"/>
    <lineage>
        <taxon>Bacteria</taxon>
        <taxon>Pseudomonadati</taxon>
        <taxon>Bacteroidota</taxon>
        <taxon>Cytophagia</taxon>
        <taxon>Cytophagales</taxon>
        <taxon>Spirosomataceae</taxon>
        <taxon>Ravibacter</taxon>
    </lineage>
</organism>
<dbReference type="Gene3D" id="3.40.50.1240">
    <property type="entry name" value="Phosphoglycerate mutase-like"/>
    <property type="match status" value="1"/>
</dbReference>
<protein>
    <submittedName>
        <fullName evidence="1">Phosphohistidine phosphatase SixA</fullName>
    </submittedName>
</protein>
<dbReference type="SMART" id="SM00855">
    <property type="entry name" value="PGAM"/>
    <property type="match status" value="1"/>
</dbReference>
<dbReference type="InterPro" id="IPR029033">
    <property type="entry name" value="His_PPase_superfam"/>
</dbReference>
<comment type="caution">
    <text evidence="1">The sequence shown here is derived from an EMBL/GenBank/DDBJ whole genome shotgun (WGS) entry which is preliminary data.</text>
</comment>
<evidence type="ECO:0000313" key="1">
    <source>
        <dbReference type="EMBL" id="GAA4444592.1"/>
    </source>
</evidence>
<dbReference type="RefSeq" id="WP_345031583.1">
    <property type="nucleotide sequence ID" value="NZ_BAABEY010000032.1"/>
</dbReference>
<keyword evidence="2" id="KW-1185">Reference proteome</keyword>
<evidence type="ECO:0000313" key="2">
    <source>
        <dbReference type="Proteomes" id="UP001501508"/>
    </source>
</evidence>
<dbReference type="Proteomes" id="UP001501508">
    <property type="component" value="Unassembled WGS sequence"/>
</dbReference>
<name>A0ABP8M759_9BACT</name>
<dbReference type="EMBL" id="BAABEY010000032">
    <property type="protein sequence ID" value="GAA4444592.1"/>
    <property type="molecule type" value="Genomic_DNA"/>
</dbReference>
<dbReference type="CDD" id="cd07067">
    <property type="entry name" value="HP_PGM_like"/>
    <property type="match status" value="1"/>
</dbReference>
<accession>A0ABP8M759</accession>
<dbReference type="Pfam" id="PF00300">
    <property type="entry name" value="His_Phos_1"/>
    <property type="match status" value="1"/>
</dbReference>
<reference evidence="2" key="1">
    <citation type="journal article" date="2019" name="Int. J. Syst. Evol. Microbiol.">
        <title>The Global Catalogue of Microorganisms (GCM) 10K type strain sequencing project: providing services to taxonomists for standard genome sequencing and annotation.</title>
        <authorList>
            <consortium name="The Broad Institute Genomics Platform"/>
            <consortium name="The Broad Institute Genome Sequencing Center for Infectious Disease"/>
            <person name="Wu L."/>
            <person name="Ma J."/>
        </authorList>
    </citation>
    <scope>NUCLEOTIDE SEQUENCE [LARGE SCALE GENOMIC DNA]</scope>
    <source>
        <strain evidence="2">JCM 31920</strain>
    </source>
</reference>
<dbReference type="SUPFAM" id="SSF53254">
    <property type="entry name" value="Phosphoglycerate mutase-like"/>
    <property type="match status" value="1"/>
</dbReference>
<gene>
    <name evidence="1" type="primary">sixA</name>
    <name evidence="1" type="ORF">GCM10023091_35040</name>
</gene>
<dbReference type="PANTHER" id="PTHR47623:SF1">
    <property type="entry name" value="OS09G0287300 PROTEIN"/>
    <property type="match status" value="1"/>
</dbReference>